<sequence length="287" mass="31334">MFSRISNGWALSKQSFRVLMLDKELLLFPIMSGFACLMVLASFALPLINSKYVTVIMNEHQAPQDPLAYVILFAFYFVNYFVIIFFNSALMSCAIIRLKGGNPTIGDGFSSALNRLPQITGWALVSATVGFILRLIESKSEKIGQLVAGLLGMAWSITTYFVIPVLVVEKKNPFEAMKRSVGILRKTWGESLVANFGIGLIVFLLMIPIFGLIVGGFIMIGSVNAVIGGIMIATGIVCILLVSLVSSAIHSILIAAIYLFAAEGEVPDQFDQSLIEHAFTHKKARSI</sequence>
<dbReference type="AlphaFoldDB" id="A0A517RD55"/>
<name>A0A517RD55_9PLAN</name>
<dbReference type="RefSeq" id="WP_145213937.1">
    <property type="nucleotide sequence ID" value="NZ_CP036269.1"/>
</dbReference>
<proteinExistence type="predicted"/>
<keyword evidence="1" id="KW-0472">Membrane</keyword>
<evidence type="ECO:0000256" key="1">
    <source>
        <dbReference type="SAM" id="Phobius"/>
    </source>
</evidence>
<dbReference type="OrthoDB" id="5637493at2"/>
<evidence type="ECO:0000313" key="2">
    <source>
        <dbReference type="EMBL" id="QDT41786.1"/>
    </source>
</evidence>
<feature type="transmembrane region" description="Helical" evidence="1">
    <location>
        <begin position="226"/>
        <end position="259"/>
    </location>
</feature>
<gene>
    <name evidence="2" type="ORF">Pan241w_18500</name>
</gene>
<feature type="transmembrane region" description="Helical" evidence="1">
    <location>
        <begin position="148"/>
        <end position="168"/>
    </location>
</feature>
<organism evidence="2 3">
    <name type="scientific">Gimesia alba</name>
    <dbReference type="NCBI Taxonomy" id="2527973"/>
    <lineage>
        <taxon>Bacteria</taxon>
        <taxon>Pseudomonadati</taxon>
        <taxon>Planctomycetota</taxon>
        <taxon>Planctomycetia</taxon>
        <taxon>Planctomycetales</taxon>
        <taxon>Planctomycetaceae</taxon>
        <taxon>Gimesia</taxon>
    </lineage>
</organism>
<evidence type="ECO:0000313" key="3">
    <source>
        <dbReference type="Proteomes" id="UP000317171"/>
    </source>
</evidence>
<feature type="transmembrane region" description="Helical" evidence="1">
    <location>
        <begin position="192"/>
        <end position="220"/>
    </location>
</feature>
<dbReference type="InterPro" id="IPR046157">
    <property type="entry name" value="DUF6159"/>
</dbReference>
<dbReference type="Proteomes" id="UP000317171">
    <property type="component" value="Chromosome"/>
</dbReference>
<feature type="transmembrane region" description="Helical" evidence="1">
    <location>
        <begin position="119"/>
        <end position="136"/>
    </location>
</feature>
<feature type="transmembrane region" description="Helical" evidence="1">
    <location>
        <begin position="25"/>
        <end position="48"/>
    </location>
</feature>
<keyword evidence="1" id="KW-0812">Transmembrane</keyword>
<evidence type="ECO:0008006" key="4">
    <source>
        <dbReference type="Google" id="ProtNLM"/>
    </source>
</evidence>
<protein>
    <recommendedName>
        <fullName evidence="4">Glycerophosphoryl diester phosphodiesterase membrane domain-containing protein</fullName>
    </recommendedName>
</protein>
<accession>A0A517RD55</accession>
<reference evidence="2 3" key="1">
    <citation type="submission" date="2019-02" db="EMBL/GenBank/DDBJ databases">
        <title>Deep-cultivation of Planctomycetes and their phenomic and genomic characterization uncovers novel biology.</title>
        <authorList>
            <person name="Wiegand S."/>
            <person name="Jogler M."/>
            <person name="Boedeker C."/>
            <person name="Pinto D."/>
            <person name="Vollmers J."/>
            <person name="Rivas-Marin E."/>
            <person name="Kohn T."/>
            <person name="Peeters S.H."/>
            <person name="Heuer A."/>
            <person name="Rast P."/>
            <person name="Oberbeckmann S."/>
            <person name="Bunk B."/>
            <person name="Jeske O."/>
            <person name="Meyerdierks A."/>
            <person name="Storesund J.E."/>
            <person name="Kallscheuer N."/>
            <person name="Luecker S."/>
            <person name="Lage O.M."/>
            <person name="Pohl T."/>
            <person name="Merkel B.J."/>
            <person name="Hornburger P."/>
            <person name="Mueller R.-W."/>
            <person name="Bruemmer F."/>
            <person name="Labrenz M."/>
            <person name="Spormann A.M."/>
            <person name="Op den Camp H."/>
            <person name="Overmann J."/>
            <person name="Amann R."/>
            <person name="Jetten M.S.M."/>
            <person name="Mascher T."/>
            <person name="Medema M.H."/>
            <person name="Devos D.P."/>
            <person name="Kaster A.-K."/>
            <person name="Ovreas L."/>
            <person name="Rohde M."/>
            <person name="Galperin M.Y."/>
            <person name="Jogler C."/>
        </authorList>
    </citation>
    <scope>NUCLEOTIDE SEQUENCE [LARGE SCALE GENOMIC DNA]</scope>
    <source>
        <strain evidence="2 3">Pan241w</strain>
    </source>
</reference>
<dbReference type="KEGG" id="gaz:Pan241w_18500"/>
<feature type="transmembrane region" description="Helical" evidence="1">
    <location>
        <begin position="68"/>
        <end position="98"/>
    </location>
</feature>
<keyword evidence="1" id="KW-1133">Transmembrane helix</keyword>
<dbReference type="Pfam" id="PF19656">
    <property type="entry name" value="DUF6159"/>
    <property type="match status" value="1"/>
</dbReference>
<keyword evidence="3" id="KW-1185">Reference proteome</keyword>
<dbReference type="EMBL" id="CP036269">
    <property type="protein sequence ID" value="QDT41786.1"/>
    <property type="molecule type" value="Genomic_DNA"/>
</dbReference>